<dbReference type="PANTHER" id="PTHR32472">
    <property type="entry name" value="DNA REPAIR PROTEIN RADA"/>
    <property type="match status" value="1"/>
</dbReference>
<feature type="compositionally biased region" description="Basic and acidic residues" evidence="1">
    <location>
        <begin position="126"/>
        <end position="148"/>
    </location>
</feature>
<protein>
    <recommendedName>
        <fullName evidence="2">AAA+ ATPase domain-containing protein</fullName>
    </recommendedName>
</protein>
<dbReference type="Gene3D" id="3.40.50.300">
    <property type="entry name" value="P-loop containing nucleotide triphosphate hydrolases"/>
    <property type="match status" value="2"/>
</dbReference>
<dbReference type="InterPro" id="IPR020568">
    <property type="entry name" value="Ribosomal_Su5_D2-typ_SF"/>
</dbReference>
<dbReference type="InterPro" id="IPR014721">
    <property type="entry name" value="Ribsml_uS5_D2-typ_fold_subgr"/>
</dbReference>
<keyword evidence="4" id="KW-1185">Reference proteome</keyword>
<accession>A0AAV6JBS2</accession>
<dbReference type="InterPro" id="IPR003593">
    <property type="entry name" value="AAA+_ATPase"/>
</dbReference>
<evidence type="ECO:0000313" key="4">
    <source>
        <dbReference type="Proteomes" id="UP000823749"/>
    </source>
</evidence>
<feature type="domain" description="AAA+ ATPase" evidence="2">
    <location>
        <begin position="269"/>
        <end position="461"/>
    </location>
</feature>
<dbReference type="GO" id="GO:0000725">
    <property type="term" value="P:recombinational repair"/>
    <property type="evidence" value="ECO:0007669"/>
    <property type="project" value="TreeGrafter"/>
</dbReference>
<dbReference type="EMBL" id="JACTNZ010000008">
    <property type="protein sequence ID" value="KAG5537802.1"/>
    <property type="molecule type" value="Genomic_DNA"/>
</dbReference>
<dbReference type="Proteomes" id="UP000823749">
    <property type="component" value="Chromosome 8"/>
</dbReference>
<feature type="region of interest" description="Disordered" evidence="1">
    <location>
        <begin position="48"/>
        <end position="148"/>
    </location>
</feature>
<comment type="caution">
    <text evidence="3">The sequence shown here is derived from an EMBL/GenBank/DDBJ whole genome shotgun (WGS) entry which is preliminary data.</text>
</comment>
<dbReference type="AlphaFoldDB" id="A0AAV6JBS2"/>
<organism evidence="3 4">
    <name type="scientific">Rhododendron griersonianum</name>
    <dbReference type="NCBI Taxonomy" id="479676"/>
    <lineage>
        <taxon>Eukaryota</taxon>
        <taxon>Viridiplantae</taxon>
        <taxon>Streptophyta</taxon>
        <taxon>Embryophyta</taxon>
        <taxon>Tracheophyta</taxon>
        <taxon>Spermatophyta</taxon>
        <taxon>Magnoliopsida</taxon>
        <taxon>eudicotyledons</taxon>
        <taxon>Gunneridae</taxon>
        <taxon>Pentapetalae</taxon>
        <taxon>asterids</taxon>
        <taxon>Ericales</taxon>
        <taxon>Ericaceae</taxon>
        <taxon>Ericoideae</taxon>
        <taxon>Rhodoreae</taxon>
        <taxon>Rhododendron</taxon>
    </lineage>
</organism>
<evidence type="ECO:0000259" key="2">
    <source>
        <dbReference type="SMART" id="SM00382"/>
    </source>
</evidence>
<dbReference type="SUPFAM" id="SSF52540">
    <property type="entry name" value="P-loop containing nucleoside triphosphate hydrolases"/>
    <property type="match status" value="1"/>
</dbReference>
<dbReference type="SUPFAM" id="SSF54211">
    <property type="entry name" value="Ribosomal protein S5 domain 2-like"/>
    <property type="match status" value="1"/>
</dbReference>
<dbReference type="Pfam" id="PF13481">
    <property type="entry name" value="AAA_25"/>
    <property type="match status" value="1"/>
</dbReference>
<dbReference type="InterPro" id="IPR027417">
    <property type="entry name" value="P-loop_NTPase"/>
</dbReference>
<dbReference type="PRINTS" id="PR01874">
    <property type="entry name" value="DNAREPAIRADA"/>
</dbReference>
<gene>
    <name evidence="3" type="ORF">RHGRI_025046</name>
</gene>
<dbReference type="PANTHER" id="PTHR32472:SF10">
    <property type="entry name" value="DNA REPAIR PROTEIN RADA-LIKE PROTEIN"/>
    <property type="match status" value="1"/>
</dbReference>
<dbReference type="Gene3D" id="3.30.230.10">
    <property type="match status" value="1"/>
</dbReference>
<evidence type="ECO:0000256" key="1">
    <source>
        <dbReference type="SAM" id="MobiDB-lite"/>
    </source>
</evidence>
<feature type="compositionally biased region" description="Polar residues" evidence="1">
    <location>
        <begin position="53"/>
        <end position="74"/>
    </location>
</feature>
<reference evidence="3" key="1">
    <citation type="submission" date="2020-08" db="EMBL/GenBank/DDBJ databases">
        <title>Plant Genome Project.</title>
        <authorList>
            <person name="Zhang R.-G."/>
        </authorList>
    </citation>
    <scope>NUCLEOTIDE SEQUENCE</scope>
    <source>
        <strain evidence="3">WSP0</strain>
        <tissue evidence="3">Leaf</tissue>
    </source>
</reference>
<evidence type="ECO:0000313" key="3">
    <source>
        <dbReference type="EMBL" id="KAG5537802.1"/>
    </source>
</evidence>
<name>A0AAV6JBS2_9ERIC</name>
<sequence length="568" mass="60946">MQVSVDMRALKTLYSLHLRNLASRKPPSLISCHDSPLNPRKFPHHKTIHSTSHRLSNESGWTTSNAWGNNNNHAGSRPEKTSPSGVAAVYDPISGHLVTTRGGPQSGFEDRGTSERESSSVGGDEDAYKERTYGSVTRRESLGGGSEKKGLGLGGGGVYVNRKKGKGKVAWVCSSCGHSEGQWWGACRGCSSVGTIVKFVEGVYDEGKTSGFEVSENVVRTWFPNLGTDTVPLRLTDVNRGVNQTEWRIPLPGLFGSEVARVLGGGLVPGSLVLVGGDPGVGKSTLLLQIAALIAEGHGFGKPAPVIYVSGEEVKECTSALLRFAKKTGIPVLLIGHVTKSGDIAGPRVLEHIVDVVLYMELGVFEMSQLGLQAVSNPSEMFLSEQQSDSEVLAGLAVAAMMDGSRTFLIEIQVLKKQAGLKLQEHGVYLNVVSGVTLSETAGDLAVAAAICSRHVFCYLLQLKMSIDIYTVCYTCFSCVVSHLIERTFLEFPIPNNVAFIGEIGLGGELRGVPRMEKRLNTVAKLGYKKCIVAESAQKSLAGLSYEGMTIVRCRNLKEMINTVFTSA</sequence>
<feature type="compositionally biased region" description="Basic and acidic residues" evidence="1">
    <location>
        <begin position="108"/>
        <end position="118"/>
    </location>
</feature>
<dbReference type="SMART" id="SM00382">
    <property type="entry name" value="AAA"/>
    <property type="match status" value="1"/>
</dbReference>
<proteinExistence type="predicted"/>